<dbReference type="AlphaFoldDB" id="A0A2K9HFM3"/>
<keyword evidence="2" id="KW-1185">Reference proteome</keyword>
<dbReference type="GO" id="GO:0046872">
    <property type="term" value="F:metal ion binding"/>
    <property type="evidence" value="ECO:0007669"/>
    <property type="project" value="InterPro"/>
</dbReference>
<evidence type="ECO:0000313" key="1">
    <source>
        <dbReference type="EMBL" id="SNR97401.1"/>
    </source>
</evidence>
<reference evidence="1 2" key="1">
    <citation type="submission" date="2017-06" db="EMBL/GenBank/DDBJ databases">
        <authorList>
            <person name="Varghese N."/>
            <person name="Submissions S."/>
        </authorList>
    </citation>
    <scope>NUCLEOTIDE SEQUENCE [LARGE SCALE GENOMIC DNA]</scope>
    <source>
        <strain evidence="1 2">DSM 26989</strain>
    </source>
</reference>
<gene>
    <name evidence="1" type="ORF">SAMN06265364_12439</name>
</gene>
<comment type="caution">
    <text evidence="1">The sequence shown here is derived from an EMBL/GenBank/DDBJ whole genome shotgun (WGS) entry which is preliminary data.</text>
</comment>
<dbReference type="GeneID" id="94028462"/>
<protein>
    <submittedName>
        <fullName evidence="1">Uncharacterized protein</fullName>
    </submittedName>
</protein>
<sequence>MTLHIFNPEHDIALAYDNKYFTAPHAGRLLRHDLDYLPVLWAAEGDYVLVENIGSAKQHALRFQRYGEQVNFVSRNDVERLSEYIDNVSPWGWDAALKFQLEQMGVKTAVLPTDKELADIRKLSNRQFSSAVLEDVQTQLANPVLLGKAFYVDCFADLESMLQTIGKAVIKAPWSSSGRGVRYVDSILGPALANWAKNVIKMQGGIMIEPYYNKVKDFGVEFYSDAEGVHYAGLSVFHTVNGAYLGNSLADEVEKKSILSTYISEGLLNDVVTSLEQLLTIHLRGVYRGPLGVDMMIVAAEKGFMLHPVVEINLRRTMGHVALSLSSRHELSDRIMRIDYDGAHYHLHLVHKDR</sequence>
<evidence type="ECO:0000313" key="2">
    <source>
        <dbReference type="Proteomes" id="UP000198427"/>
    </source>
</evidence>
<proteinExistence type="predicted"/>
<dbReference type="PROSITE" id="PS50975">
    <property type="entry name" value="ATP_GRASP"/>
    <property type="match status" value="1"/>
</dbReference>
<dbReference type="InterPro" id="IPR011761">
    <property type="entry name" value="ATP-grasp"/>
</dbReference>
<dbReference type="OrthoDB" id="5291617at2"/>
<dbReference type="RefSeq" id="WP_089366721.1">
    <property type="nucleotide sequence ID" value="NZ_CP023863.1"/>
</dbReference>
<dbReference type="GO" id="GO:0005524">
    <property type="term" value="F:ATP binding"/>
    <property type="evidence" value="ECO:0007669"/>
    <property type="project" value="UniProtKB-UniRule"/>
</dbReference>
<dbReference type="EMBL" id="FZNZ01000024">
    <property type="protein sequence ID" value="SNR97401.1"/>
    <property type="molecule type" value="Genomic_DNA"/>
</dbReference>
<accession>A0A2K9HFM3</accession>
<organism evidence="1 2">
    <name type="scientific">Prevotella jejuni</name>
    <dbReference type="NCBI Taxonomy" id="1177574"/>
    <lineage>
        <taxon>Bacteria</taxon>
        <taxon>Pseudomonadati</taxon>
        <taxon>Bacteroidota</taxon>
        <taxon>Bacteroidia</taxon>
        <taxon>Bacteroidales</taxon>
        <taxon>Prevotellaceae</taxon>
        <taxon>Prevotella</taxon>
    </lineage>
</organism>
<dbReference type="SUPFAM" id="SSF56059">
    <property type="entry name" value="Glutathione synthetase ATP-binding domain-like"/>
    <property type="match status" value="1"/>
</dbReference>
<dbReference type="KEGG" id="pje:CRM71_03310"/>
<name>A0A2K9HFM3_9BACT</name>
<dbReference type="Proteomes" id="UP000198427">
    <property type="component" value="Unassembled WGS sequence"/>
</dbReference>